<dbReference type="GO" id="GO:0003676">
    <property type="term" value="F:nucleic acid binding"/>
    <property type="evidence" value="ECO:0007669"/>
    <property type="project" value="InterPro"/>
</dbReference>
<dbReference type="InterPro" id="IPR025364">
    <property type="entry name" value="DUF4268"/>
</dbReference>
<evidence type="ECO:0000259" key="1">
    <source>
        <dbReference type="Pfam" id="PF14088"/>
    </source>
</evidence>
<sequence>MPIYEARPEGIEPVAVTTFEAEGWRERSDIQRLLKDRIAVLEEGMLVLTDEFSGWADSARRIDLLCLDARANLVVVELKRGEDSGHMELQALRYAAMVSAMTFDQAAETLARYRNKAAPDLEAARAEILTHLRWTAPDEGTFAGEARVILASADFGRELTTTVLWLREYGLDIRCVRLRPHRMTDGRLLLDVQQLIPLPEAAEFQVRLEEKKAAERKERGERATLAGAFLAQLAERAAQRTELHRGRVPDAGLGVLFSPVGKAGFTINYVVARDSSRVELLVQRDDGRRQLLRLKEGREEIEVAFGGPLVWQEKEGVKQCRVYHPVAGGYRSPEPEWQRIQDEMIDAMIRLDHALRTRVQALA</sequence>
<dbReference type="InterPro" id="IPR011856">
    <property type="entry name" value="tRNA_endonuc-like_dom_sf"/>
</dbReference>
<dbReference type="RefSeq" id="WP_133289564.1">
    <property type="nucleotide sequence ID" value="NZ_SMSJ01000019.1"/>
</dbReference>
<organism evidence="2 3">
    <name type="scientific">Dankookia rubra</name>
    <dbReference type="NCBI Taxonomy" id="1442381"/>
    <lineage>
        <taxon>Bacteria</taxon>
        <taxon>Pseudomonadati</taxon>
        <taxon>Pseudomonadota</taxon>
        <taxon>Alphaproteobacteria</taxon>
        <taxon>Acetobacterales</taxon>
        <taxon>Roseomonadaceae</taxon>
        <taxon>Dankookia</taxon>
    </lineage>
</organism>
<protein>
    <submittedName>
        <fullName evidence="2">DUF4268 domain-containing protein</fullName>
    </submittedName>
</protein>
<dbReference type="Gene3D" id="3.40.1350.10">
    <property type="match status" value="1"/>
</dbReference>
<comment type="caution">
    <text evidence="2">The sequence shown here is derived from an EMBL/GenBank/DDBJ whole genome shotgun (WGS) entry which is preliminary data.</text>
</comment>
<name>A0A4R5QEE6_9PROT</name>
<feature type="domain" description="DUF4268" evidence="1">
    <location>
        <begin position="259"/>
        <end position="357"/>
    </location>
</feature>
<dbReference type="OrthoDB" id="7244159at2"/>
<evidence type="ECO:0000313" key="2">
    <source>
        <dbReference type="EMBL" id="TDH61582.1"/>
    </source>
</evidence>
<dbReference type="Proteomes" id="UP000295096">
    <property type="component" value="Unassembled WGS sequence"/>
</dbReference>
<reference evidence="2 3" key="1">
    <citation type="journal article" date="2016" name="J. Microbiol.">
        <title>Dankookia rubra gen. nov., sp. nov., an alphaproteobacterium isolated from sediment of a shallow stream.</title>
        <authorList>
            <person name="Kim W.H."/>
            <person name="Kim D.H."/>
            <person name="Kang K."/>
            <person name="Ahn T.Y."/>
        </authorList>
    </citation>
    <scope>NUCLEOTIDE SEQUENCE [LARGE SCALE GENOMIC DNA]</scope>
    <source>
        <strain evidence="2 3">JCM30602</strain>
    </source>
</reference>
<dbReference type="Pfam" id="PF14088">
    <property type="entry name" value="DUF4268"/>
    <property type="match status" value="1"/>
</dbReference>
<dbReference type="AlphaFoldDB" id="A0A4R5QEE6"/>
<dbReference type="EMBL" id="SMSJ01000019">
    <property type="protein sequence ID" value="TDH61582.1"/>
    <property type="molecule type" value="Genomic_DNA"/>
</dbReference>
<keyword evidence="3" id="KW-1185">Reference proteome</keyword>
<proteinExistence type="predicted"/>
<evidence type="ECO:0000313" key="3">
    <source>
        <dbReference type="Proteomes" id="UP000295096"/>
    </source>
</evidence>
<accession>A0A4R5QEE6</accession>
<gene>
    <name evidence="2" type="ORF">E2C06_15720</name>
</gene>